<evidence type="ECO:0000256" key="1">
    <source>
        <dbReference type="SAM" id="MobiDB-lite"/>
    </source>
</evidence>
<proteinExistence type="predicted"/>
<accession>A0A8J6HWW6</accession>
<keyword evidence="3" id="KW-1185">Reference proteome</keyword>
<dbReference type="Proteomes" id="UP000719412">
    <property type="component" value="Unassembled WGS sequence"/>
</dbReference>
<reference evidence="2" key="2">
    <citation type="submission" date="2021-08" db="EMBL/GenBank/DDBJ databases">
        <authorList>
            <person name="Eriksson T."/>
        </authorList>
    </citation>
    <scope>NUCLEOTIDE SEQUENCE</scope>
    <source>
        <strain evidence="2">Stoneville</strain>
        <tissue evidence="2">Whole head</tissue>
    </source>
</reference>
<sequence>MKRQSSKHRGANLISDIGCSTYGQTAAPTITFREDVDFEADKRAFRRDPRDTFSPPIGGKRTEKRQKSEDDDDERSAKRPELVPIVARTVSGFVVVFFSFRTLIKGDGVRSTPSSMKKIHRDLDNSSGFKTTKTCWDRNNKHLFLSMNSERRRNKVYGVENLCYGIFSRSSEDVNVKNNGADPSDHSALALSVFPRGRRRAGCNRILLKRPQFVLATSTVQARDVAVNKMPLGHKPKCISCAARCTVKEPLSRAPGGDMQKKMNAAVTAGLHMLRGARIKVTLGGCEGALRLAYFLYFNLVAGGISLPHSYMEYFSVSPTEIRETVALLRSPDIIPHTYVPQFVSLVHPLDACGSCKVPPTETFAYTRYYMWKT</sequence>
<name>A0A8J6HWW6_TENMO</name>
<dbReference type="EMBL" id="JABDTM020002921">
    <property type="protein sequence ID" value="KAH0822329.1"/>
    <property type="molecule type" value="Genomic_DNA"/>
</dbReference>
<organism evidence="2 3">
    <name type="scientific">Tenebrio molitor</name>
    <name type="common">Yellow mealworm beetle</name>
    <dbReference type="NCBI Taxonomy" id="7067"/>
    <lineage>
        <taxon>Eukaryota</taxon>
        <taxon>Metazoa</taxon>
        <taxon>Ecdysozoa</taxon>
        <taxon>Arthropoda</taxon>
        <taxon>Hexapoda</taxon>
        <taxon>Insecta</taxon>
        <taxon>Pterygota</taxon>
        <taxon>Neoptera</taxon>
        <taxon>Endopterygota</taxon>
        <taxon>Coleoptera</taxon>
        <taxon>Polyphaga</taxon>
        <taxon>Cucujiformia</taxon>
        <taxon>Tenebrionidae</taxon>
        <taxon>Tenebrio</taxon>
    </lineage>
</organism>
<gene>
    <name evidence="2" type="ORF">GEV33_000462</name>
</gene>
<evidence type="ECO:0000313" key="3">
    <source>
        <dbReference type="Proteomes" id="UP000719412"/>
    </source>
</evidence>
<reference evidence="2" key="1">
    <citation type="journal article" date="2020" name="J Insects Food Feed">
        <title>The yellow mealworm (Tenebrio molitor) genome: a resource for the emerging insects as food and feed industry.</title>
        <authorList>
            <person name="Eriksson T."/>
            <person name="Andere A."/>
            <person name="Kelstrup H."/>
            <person name="Emery V."/>
            <person name="Picard C."/>
        </authorList>
    </citation>
    <scope>NUCLEOTIDE SEQUENCE</scope>
    <source>
        <strain evidence="2">Stoneville</strain>
        <tissue evidence="2">Whole head</tissue>
    </source>
</reference>
<dbReference type="AlphaFoldDB" id="A0A8J6HWW6"/>
<evidence type="ECO:0000313" key="2">
    <source>
        <dbReference type="EMBL" id="KAH0822329.1"/>
    </source>
</evidence>
<protein>
    <submittedName>
        <fullName evidence="2">Uncharacterized protein</fullName>
    </submittedName>
</protein>
<feature type="region of interest" description="Disordered" evidence="1">
    <location>
        <begin position="43"/>
        <end position="78"/>
    </location>
</feature>
<comment type="caution">
    <text evidence="2">The sequence shown here is derived from an EMBL/GenBank/DDBJ whole genome shotgun (WGS) entry which is preliminary data.</text>
</comment>